<evidence type="ECO:0000313" key="2">
    <source>
        <dbReference type="EMBL" id="CAI2369651.1"/>
    </source>
</evidence>
<proteinExistence type="predicted"/>
<evidence type="ECO:0000313" key="3">
    <source>
        <dbReference type="Proteomes" id="UP001295684"/>
    </source>
</evidence>
<gene>
    <name evidence="2" type="ORF">ECRASSUSDP1_LOCUS10954</name>
</gene>
<dbReference type="GO" id="GO:0032934">
    <property type="term" value="F:sterol binding"/>
    <property type="evidence" value="ECO:0007669"/>
    <property type="project" value="TreeGrafter"/>
</dbReference>
<accession>A0AAD1UHS5</accession>
<name>A0AAD1UHS5_EUPCR</name>
<dbReference type="PANTHER" id="PTHR10972:SF148">
    <property type="entry name" value="OXYSTEROL-BINDING PROTEIN 9"/>
    <property type="match status" value="1"/>
</dbReference>
<dbReference type="Proteomes" id="UP001295684">
    <property type="component" value="Unassembled WGS sequence"/>
</dbReference>
<dbReference type="InterPro" id="IPR037239">
    <property type="entry name" value="OSBP_sf"/>
</dbReference>
<evidence type="ECO:0008006" key="4">
    <source>
        <dbReference type="Google" id="ProtNLM"/>
    </source>
</evidence>
<sequence length="381" mass="42973">METKSFSDQKLSLDRKEELLEDARNWKPTQETGDYRKEGASSGGGFALRDKALVSKLRSAGWEAIKRIGKQLLGGRLNLIGIAFPFKCAADYSMLEALAGMARVNPYIMNAAALTEDPIERIKLLLTASVSHMEVCNTFEKPLNPVMGETYHAYLEDGTQIFCEQTCHHPPISHILIEGPDNLYEFSMYTGYSAKAGWNSVKVNVIGNKTIKFKDGTSITWNNMEDQINSTLYGTMVRQVIGRQDYKDEKNHITAYIETGAKKVQDYLKGNICQYGQEIYTINGNYNGYLEFNGERYWDIRETKVFDIIPSPASSTLPSDSRCRIDLIACKAEDKDSDIPQDKKDELEDLQRHDAKLRKAVGDYRAENPGAKFVDISLLKI</sequence>
<evidence type="ECO:0000256" key="1">
    <source>
        <dbReference type="SAM" id="MobiDB-lite"/>
    </source>
</evidence>
<dbReference type="SUPFAM" id="SSF144000">
    <property type="entry name" value="Oxysterol-binding protein-like"/>
    <property type="match status" value="1"/>
</dbReference>
<dbReference type="PANTHER" id="PTHR10972">
    <property type="entry name" value="OXYSTEROL-BINDING PROTEIN-RELATED"/>
    <property type="match status" value="1"/>
</dbReference>
<comment type="caution">
    <text evidence="2">The sequence shown here is derived from an EMBL/GenBank/DDBJ whole genome shotgun (WGS) entry which is preliminary data.</text>
</comment>
<feature type="region of interest" description="Disordered" evidence="1">
    <location>
        <begin position="22"/>
        <end position="42"/>
    </location>
</feature>
<keyword evidence="3" id="KW-1185">Reference proteome</keyword>
<dbReference type="AlphaFoldDB" id="A0AAD1UHS5"/>
<dbReference type="InterPro" id="IPR000648">
    <property type="entry name" value="Oxysterol-bd"/>
</dbReference>
<reference evidence="2" key="1">
    <citation type="submission" date="2023-07" db="EMBL/GenBank/DDBJ databases">
        <authorList>
            <consortium name="AG Swart"/>
            <person name="Singh M."/>
            <person name="Singh A."/>
            <person name="Seah K."/>
            <person name="Emmerich C."/>
        </authorList>
    </citation>
    <scope>NUCLEOTIDE SEQUENCE</scope>
    <source>
        <strain evidence="2">DP1</strain>
    </source>
</reference>
<dbReference type="GO" id="GO:0005829">
    <property type="term" value="C:cytosol"/>
    <property type="evidence" value="ECO:0007669"/>
    <property type="project" value="TreeGrafter"/>
</dbReference>
<dbReference type="Pfam" id="PF01237">
    <property type="entry name" value="Oxysterol_BP"/>
    <property type="match status" value="1"/>
</dbReference>
<organism evidence="2 3">
    <name type="scientific">Euplotes crassus</name>
    <dbReference type="NCBI Taxonomy" id="5936"/>
    <lineage>
        <taxon>Eukaryota</taxon>
        <taxon>Sar</taxon>
        <taxon>Alveolata</taxon>
        <taxon>Ciliophora</taxon>
        <taxon>Intramacronucleata</taxon>
        <taxon>Spirotrichea</taxon>
        <taxon>Hypotrichia</taxon>
        <taxon>Euplotida</taxon>
        <taxon>Euplotidae</taxon>
        <taxon>Moneuplotes</taxon>
    </lineage>
</organism>
<dbReference type="GO" id="GO:0016020">
    <property type="term" value="C:membrane"/>
    <property type="evidence" value="ECO:0007669"/>
    <property type="project" value="TreeGrafter"/>
</dbReference>
<dbReference type="Gene3D" id="2.40.160.120">
    <property type="match status" value="1"/>
</dbReference>
<protein>
    <recommendedName>
        <fullName evidence="4">Oxysterol-binding protein</fullName>
    </recommendedName>
</protein>
<dbReference type="EMBL" id="CAMPGE010010804">
    <property type="protein sequence ID" value="CAI2369651.1"/>
    <property type="molecule type" value="Genomic_DNA"/>
</dbReference>